<dbReference type="InterPro" id="IPR050482">
    <property type="entry name" value="Sensor_HK_TwoCompSys"/>
</dbReference>
<evidence type="ECO:0000313" key="7">
    <source>
        <dbReference type="EMBL" id="CCH76728.1"/>
    </source>
</evidence>
<feature type="transmembrane region" description="Helical" evidence="5">
    <location>
        <begin position="137"/>
        <end position="164"/>
    </location>
</feature>
<feature type="transmembrane region" description="Helical" evidence="5">
    <location>
        <begin position="420"/>
        <end position="437"/>
    </location>
</feature>
<dbReference type="Gene3D" id="3.30.565.10">
    <property type="entry name" value="Histidine kinase-like ATPase, C-terminal domain"/>
    <property type="match status" value="1"/>
</dbReference>
<evidence type="ECO:0000256" key="1">
    <source>
        <dbReference type="ARBA" id="ARBA00022679"/>
    </source>
</evidence>
<feature type="transmembrane region" description="Helical" evidence="5">
    <location>
        <begin position="443"/>
        <end position="462"/>
    </location>
</feature>
<gene>
    <name evidence="7" type="ORF">BN12_1430002</name>
</gene>
<evidence type="ECO:0000259" key="6">
    <source>
        <dbReference type="Pfam" id="PF02518"/>
    </source>
</evidence>
<sequence length="827" mass="86745">MRATSTQTPPDLGTGGSITGLPTSADLRWADPEDQQWVDRLIIRVTAAVMVFTWWLVLTSPTLLTGHYPWAYEATGLGLLAAWYAVLVTAAVRGSGNLRILWPLPPLVLVLLVGMLLVPTGPPALQGQVWLTHPATIAVNIGLLILPWRVALPLIVSIATALTLVHSEWMHLPQAIAQTAAIMVGPYVVFLISGHLLARLLQLRAASADRATAVVRAQESRHLADQKAYWDRLIHDHVLGALVLGHRATTEESLAHARDAAREALASLEAPAAAPPQDDWVRRLDLFARSRGLVPTTVVVGLWAPPEVSRALAAAGRQAIENVARHAGVTAVRIGVTQSPDSVVLTIADDGRGFDLESVESTRMGLNGSIPGHVHAVGGSMRVTSAPGHGTTVTLGWGGRSSSAPRLPVLASSPWPSQQLIVLVWAAIHGTLGALYLDGVVRPWLSASGALLYLAGLAVLLLGSFRRFVPAVCVGLLASSVLLAAGAEPIDAADGRLWFCGALLPLVVVLILVGRVVWGMALGLGSAVLVTGTWLALGGPPAAQAAAVAALQLVAFPLVCLLLGVALNRTAGRIAQAGEETARERIAESESAARIAEGDRRRAALDRDAIPLLHRLRSATSLSKEDREALRLAEGSTRDLLVAAPLVDDRVRLAAAEARRRGARVSLSAEDVDPAAPIPGTSSRTSSDRAPRVSPGPAPRGSSRPDSGSTSRASSGAASRPAPGASSGSRPGASSRAAASNRDRALLSLREVVALLLPACGEGSEIVVRWHPGSRPETASVVLDAPTCRIPQPELSRALRPVPHELTVTADDLFLRLLDEPDPGHPG</sequence>
<dbReference type="PANTHER" id="PTHR24421:SF61">
    <property type="entry name" value="OXYGEN SENSOR HISTIDINE KINASE NREB"/>
    <property type="match status" value="1"/>
</dbReference>
<feature type="region of interest" description="Disordered" evidence="4">
    <location>
        <begin position="1"/>
        <end position="20"/>
    </location>
</feature>
<comment type="caution">
    <text evidence="7">The sequence shown here is derived from an EMBL/GenBank/DDBJ whole genome shotgun (WGS) entry which is preliminary data.</text>
</comment>
<feature type="transmembrane region" description="Helical" evidence="5">
    <location>
        <begin position="176"/>
        <end position="198"/>
    </location>
</feature>
<feature type="domain" description="Histidine kinase/HSP90-like ATPase" evidence="6">
    <location>
        <begin position="312"/>
        <end position="395"/>
    </location>
</feature>
<feature type="transmembrane region" description="Helical" evidence="5">
    <location>
        <begin position="70"/>
        <end position="92"/>
    </location>
</feature>
<dbReference type="GO" id="GO:0016301">
    <property type="term" value="F:kinase activity"/>
    <property type="evidence" value="ECO:0007669"/>
    <property type="project" value="UniProtKB-KW"/>
</dbReference>
<reference evidence="7 8" key="1">
    <citation type="journal article" date="2013" name="ISME J.">
        <title>A metabolic model for members of the genus Tetrasphaera involved in enhanced biological phosphorus removal.</title>
        <authorList>
            <person name="Kristiansen R."/>
            <person name="Nguyen H.T.T."/>
            <person name="Saunders A.M."/>
            <person name="Nielsen J.L."/>
            <person name="Wimmer R."/>
            <person name="Le V.Q."/>
            <person name="McIlroy S.J."/>
            <person name="Petrovski S."/>
            <person name="Seviour R.J."/>
            <person name="Calteau A."/>
            <person name="Nielsen K.L."/>
            <person name="Nielsen P.H."/>
        </authorList>
    </citation>
    <scope>NUCLEOTIDE SEQUENCE [LARGE SCALE GENOMIC DNA]</scope>
    <source>
        <strain evidence="7 8">T1-X7</strain>
    </source>
</reference>
<evidence type="ECO:0000256" key="3">
    <source>
        <dbReference type="ARBA" id="ARBA00023012"/>
    </source>
</evidence>
<keyword evidence="5" id="KW-1133">Transmembrane helix</keyword>
<feature type="compositionally biased region" description="Low complexity" evidence="4">
    <location>
        <begin position="692"/>
        <end position="737"/>
    </location>
</feature>
<dbReference type="PANTHER" id="PTHR24421">
    <property type="entry name" value="NITRATE/NITRITE SENSOR PROTEIN NARX-RELATED"/>
    <property type="match status" value="1"/>
</dbReference>
<feature type="region of interest" description="Disordered" evidence="4">
    <location>
        <begin position="659"/>
        <end position="737"/>
    </location>
</feature>
<accession>A0A077LTE0</accession>
<keyword evidence="3" id="KW-0902">Two-component regulatory system</keyword>
<dbReference type="Proteomes" id="UP000035721">
    <property type="component" value="Unassembled WGS sequence"/>
</dbReference>
<dbReference type="EMBL" id="CAJB01000050">
    <property type="protein sequence ID" value="CCH76728.1"/>
    <property type="molecule type" value="Genomic_DNA"/>
</dbReference>
<dbReference type="AlphaFoldDB" id="A0A077LTE0"/>
<proteinExistence type="predicted"/>
<feature type="transmembrane region" description="Helical" evidence="5">
    <location>
        <begin position="469"/>
        <end position="490"/>
    </location>
</feature>
<evidence type="ECO:0000256" key="5">
    <source>
        <dbReference type="SAM" id="Phobius"/>
    </source>
</evidence>
<keyword evidence="2" id="KW-0418">Kinase</keyword>
<organism evidence="7 8">
    <name type="scientific">Nostocoides japonicum T1-X7</name>
    <dbReference type="NCBI Taxonomy" id="1194083"/>
    <lineage>
        <taxon>Bacteria</taxon>
        <taxon>Bacillati</taxon>
        <taxon>Actinomycetota</taxon>
        <taxon>Actinomycetes</taxon>
        <taxon>Micrococcales</taxon>
        <taxon>Intrasporangiaceae</taxon>
        <taxon>Nostocoides</taxon>
    </lineage>
</organism>
<keyword evidence="5" id="KW-0812">Transmembrane</keyword>
<evidence type="ECO:0000256" key="4">
    <source>
        <dbReference type="SAM" id="MobiDB-lite"/>
    </source>
</evidence>
<keyword evidence="5" id="KW-0472">Membrane</keyword>
<dbReference type="STRING" id="1194083.BN12_1430002"/>
<keyword evidence="1" id="KW-0808">Transferase</keyword>
<dbReference type="CDD" id="cd16917">
    <property type="entry name" value="HATPase_UhpB-NarQ-NarX-like"/>
    <property type="match status" value="1"/>
</dbReference>
<feature type="transmembrane region" description="Helical" evidence="5">
    <location>
        <begin position="520"/>
        <end position="537"/>
    </location>
</feature>
<dbReference type="InterPro" id="IPR003594">
    <property type="entry name" value="HATPase_dom"/>
</dbReference>
<dbReference type="InterPro" id="IPR036890">
    <property type="entry name" value="HATPase_C_sf"/>
</dbReference>
<dbReference type="SUPFAM" id="SSF55874">
    <property type="entry name" value="ATPase domain of HSP90 chaperone/DNA topoisomerase II/histidine kinase"/>
    <property type="match status" value="1"/>
</dbReference>
<dbReference type="GO" id="GO:0000160">
    <property type="term" value="P:phosphorelay signal transduction system"/>
    <property type="evidence" value="ECO:0007669"/>
    <property type="project" value="UniProtKB-KW"/>
</dbReference>
<dbReference type="RefSeq" id="WP_048553517.1">
    <property type="nucleotide sequence ID" value="NZ_HF570958.1"/>
</dbReference>
<name>A0A077LTE0_9MICO</name>
<dbReference type="Pfam" id="PF02518">
    <property type="entry name" value="HATPase_c"/>
    <property type="match status" value="1"/>
</dbReference>
<feature type="transmembrane region" description="Helical" evidence="5">
    <location>
        <begin position="104"/>
        <end position="125"/>
    </location>
</feature>
<evidence type="ECO:0000313" key="8">
    <source>
        <dbReference type="Proteomes" id="UP000035721"/>
    </source>
</evidence>
<evidence type="ECO:0000256" key="2">
    <source>
        <dbReference type="ARBA" id="ARBA00022777"/>
    </source>
</evidence>
<keyword evidence="8" id="KW-1185">Reference proteome</keyword>
<dbReference type="OrthoDB" id="5181554at2"/>
<feature type="transmembrane region" description="Helical" evidence="5">
    <location>
        <begin position="41"/>
        <end position="58"/>
    </location>
</feature>
<feature type="transmembrane region" description="Helical" evidence="5">
    <location>
        <begin position="543"/>
        <end position="567"/>
    </location>
</feature>
<protein>
    <recommendedName>
        <fullName evidence="6">Histidine kinase/HSP90-like ATPase domain-containing protein</fullName>
    </recommendedName>
</protein>
<feature type="transmembrane region" description="Helical" evidence="5">
    <location>
        <begin position="496"/>
        <end position="513"/>
    </location>
</feature>